<reference evidence="2" key="1">
    <citation type="submission" date="2009-01" db="EMBL/GenBank/DDBJ databases">
        <title>Complete sequence of plasmid 2 of Methylobacterium nodulans ORS 2060.</title>
        <authorList>
            <consortium name="US DOE Joint Genome Institute"/>
            <person name="Lucas S."/>
            <person name="Copeland A."/>
            <person name="Lapidus A."/>
            <person name="Glavina del Rio T."/>
            <person name="Dalin E."/>
            <person name="Tice H."/>
            <person name="Bruce D."/>
            <person name="Goodwin L."/>
            <person name="Pitluck S."/>
            <person name="Sims D."/>
            <person name="Brettin T."/>
            <person name="Detter J.C."/>
            <person name="Han C."/>
            <person name="Larimer F."/>
            <person name="Land M."/>
            <person name="Hauser L."/>
            <person name="Kyrpides N."/>
            <person name="Ivanova N."/>
            <person name="Marx C.J."/>
            <person name="Richardson P."/>
        </authorList>
    </citation>
    <scope>NUCLEOTIDE SEQUENCE [LARGE SCALE GENOMIC DNA]</scope>
    <source>
        <strain evidence="2">LMG 21967 / CNCM I-2342 / ORS 2060</strain>
        <plasmid evidence="2">Plasmid pMNOD02</plasmid>
    </source>
</reference>
<dbReference type="InterPro" id="IPR007817">
    <property type="entry name" value="Isocyanide_synthase_DIT1"/>
</dbReference>
<gene>
    <name evidence="1" type="ordered locus">Mnod_7886</name>
</gene>
<organism evidence="1 2">
    <name type="scientific">Methylobacterium nodulans (strain LMG 21967 / CNCM I-2342 / ORS 2060)</name>
    <dbReference type="NCBI Taxonomy" id="460265"/>
    <lineage>
        <taxon>Bacteria</taxon>
        <taxon>Pseudomonadati</taxon>
        <taxon>Pseudomonadota</taxon>
        <taxon>Alphaproteobacteria</taxon>
        <taxon>Hyphomicrobiales</taxon>
        <taxon>Methylobacteriaceae</taxon>
        <taxon>Methylobacterium</taxon>
    </lineage>
</organism>
<dbReference type="KEGG" id="mno:Mnod_7886"/>
<dbReference type="Pfam" id="PF05141">
    <property type="entry name" value="DIT1_PvcA"/>
    <property type="match status" value="1"/>
</dbReference>
<dbReference type="Proteomes" id="UP000008207">
    <property type="component" value="Plasmid pMNOD02"/>
</dbReference>
<dbReference type="OrthoDB" id="8238150at2"/>
<sequence length="597" mass="66668">MQIRYSEYNTDSGSGTYDRLRQIARHRTASSKRATVEPLSIPQRDLTNLIFDLFRGFRSNAFIGLSERATRRIQKPGRWKEVSCSSLICEIVTDKLVRKGPLSDNGRLARCEQIQRAVERGSVRFAILLLPFRTPSPLKHRVGLPDLGEIYTLVLLESIAKACEHAQESMIAKARVVATSLSSAQLDSYGPREASFSPTNVNCDEIMAQAFAIVEAQSLSRAEAAKRKRCIRESLFNRKAHKIRDARSFAELLAALSKWSLSLEAFAAFRNGEVVPVSILAIQDAERYPCYSDLSHAVVAEYRSFLMKMTDLLDIERRHLDLVAYRDVAERTDETAQRRRDAFYENRLQALRAPIAAGLSRLLLCCGKEKFTQCLREVDADGIVGPLFEPLLLSVQHPRLAECALKWDREYEEVFFQCMTNIYDPSEDAELEQLRQHLIQRTLEAACQYCAAYEANTGLKNGDRFDDVSIRFPNTLRMSIHSKSESMGQFSISVSPTKTRTPWHGTAALSGSSDGAPIVLSIDLAGGLEATGKYAAVVVEAEDGSQRSGPFEGHAYCGQPIFYLSADLLSTDREGGPGAIWRELAFRGLRGFTQAAQ</sequence>
<dbReference type="AlphaFoldDB" id="B8IXS5"/>
<geneLocation type="plasmid" evidence="1 2">
    <name>pMNOD02</name>
</geneLocation>
<dbReference type="RefSeq" id="WP_012631110.1">
    <property type="nucleotide sequence ID" value="NC_011887.1"/>
</dbReference>
<keyword evidence="2" id="KW-1185">Reference proteome</keyword>
<accession>B8IXS5</accession>
<dbReference type="HOGENOM" id="CLU_481279_0_0_5"/>
<dbReference type="EMBL" id="CP001351">
    <property type="protein sequence ID" value="ACL62907.1"/>
    <property type="molecule type" value="Genomic_DNA"/>
</dbReference>
<protein>
    <submittedName>
        <fullName evidence="1">Uncharacterized protein</fullName>
    </submittedName>
</protein>
<evidence type="ECO:0000313" key="1">
    <source>
        <dbReference type="EMBL" id="ACL62907.1"/>
    </source>
</evidence>
<proteinExistence type="predicted"/>
<name>B8IXS5_METNO</name>
<keyword evidence="1" id="KW-0614">Plasmid</keyword>
<evidence type="ECO:0000313" key="2">
    <source>
        <dbReference type="Proteomes" id="UP000008207"/>
    </source>
</evidence>